<sequence length="519" mass="57873">MERKTEIASEKHLGLSDDDDPSLPSRCKWSLLQNDLPDPHFHQKFISKPMIADCILNCIGNTPMVRLDRIAKHFGIKCQLLGKCEYLNPGGSVKDRIAFRMVEEAEKEGLLKSGSTIIEPTSGNTGIGLAIAAAVRGYHCIIVMPEKMSDEKVNVLKALGAKIVRTPTNAMYNDPDSHLSVAQKLHEQIENSVILNQYKNPYNPIAHYDLTAAEIIEQTGGQIDMIVAGTGTGGTATGVGRKIKEVIPDCKIIGVDPMGSILAIDHDNDSDVTHYEVEGIGYDFVPKVLDRSIIDRWIKVDDFESFKMTRLMIKLEGILCGGSSGSAMAAALKVARDLNESQRCVIILPDNIRNYMTKCLDDGWLMDHNFNIFDEFKTNEPVCFEDQIKQLIGKKSIKTIDQSAKCSEAIKIMQENGLNEIAVVEKANSMILIGVVTTKKLMDLMMTKKVGEDFPITEAMIKDVPMVSMNDHIRKLSYQLKRSSFAVVIENELHHQSQPRLKFIATRIDLLNYMNECRS</sequence>
<comment type="cofactor">
    <cofactor evidence="1 12">
        <name>pyridoxal 5'-phosphate</name>
        <dbReference type="ChEBI" id="CHEBI:597326"/>
    </cofactor>
</comment>
<dbReference type="PROSITE" id="PS51371">
    <property type="entry name" value="CBS"/>
    <property type="match status" value="1"/>
</dbReference>
<keyword evidence="12" id="KW-0028">Amino-acid biosynthesis</keyword>
<keyword evidence="6 12" id="KW-0129">CBS domain</keyword>
<keyword evidence="7 12" id="KW-0198">Cysteine biosynthesis</keyword>
<dbReference type="EC" id="4.2.1.22" evidence="4 12"/>
<dbReference type="EMBL" id="JXLN01014179">
    <property type="protein sequence ID" value="KPM09871.1"/>
    <property type="molecule type" value="Genomic_DNA"/>
</dbReference>
<comment type="function">
    <text evidence="10">Hydro-lyase catalyzing the first step of the transsulfuration pathway, where the hydroxyl group of L-serine is displaced by L-homocysteine in a beta-replacement reaction to form L-cystathionine, the precursor of L-cysteine. This catabolic route allows the elimination of L-methionine and the toxic metabolite L-homocysteine. Also involved in the production of hydrogen sulfide, a gasotransmitter with signaling and cytoprotective effects on neurons.</text>
</comment>
<evidence type="ECO:0000256" key="6">
    <source>
        <dbReference type="ARBA" id="ARBA00023122"/>
    </source>
</evidence>
<dbReference type="NCBIfam" id="TIGR01137">
    <property type="entry name" value="cysta_beta"/>
    <property type="match status" value="1"/>
</dbReference>
<comment type="catalytic activity">
    <reaction evidence="11 12">
        <text>L-homocysteine + L-serine = L,L-cystathionine + H2O</text>
        <dbReference type="Rhea" id="RHEA:10112"/>
        <dbReference type="ChEBI" id="CHEBI:15377"/>
        <dbReference type="ChEBI" id="CHEBI:33384"/>
        <dbReference type="ChEBI" id="CHEBI:58161"/>
        <dbReference type="ChEBI" id="CHEBI:58199"/>
        <dbReference type="EC" id="4.2.1.22"/>
    </reaction>
</comment>
<evidence type="ECO:0000256" key="7">
    <source>
        <dbReference type="ARBA" id="ARBA00023192"/>
    </source>
</evidence>
<organism evidence="14 15">
    <name type="scientific">Sarcoptes scabiei</name>
    <name type="common">Itch mite</name>
    <name type="synonym">Acarus scabiei</name>
    <dbReference type="NCBI Taxonomy" id="52283"/>
    <lineage>
        <taxon>Eukaryota</taxon>
        <taxon>Metazoa</taxon>
        <taxon>Ecdysozoa</taxon>
        <taxon>Arthropoda</taxon>
        <taxon>Chelicerata</taxon>
        <taxon>Arachnida</taxon>
        <taxon>Acari</taxon>
        <taxon>Acariformes</taxon>
        <taxon>Sarcoptiformes</taxon>
        <taxon>Astigmata</taxon>
        <taxon>Psoroptidia</taxon>
        <taxon>Sarcoptoidea</taxon>
        <taxon>Sarcoptidae</taxon>
        <taxon>Sarcoptinae</taxon>
        <taxon>Sarcoptes</taxon>
    </lineage>
</organism>
<comment type="caution">
    <text evidence="14">The sequence shown here is derived from an EMBL/GenBank/DDBJ whole genome shotgun (WGS) entry which is preliminary data.</text>
</comment>
<dbReference type="GO" id="GO:0019343">
    <property type="term" value="P:cysteine biosynthetic process via cystathionine"/>
    <property type="evidence" value="ECO:0007669"/>
    <property type="project" value="UniProtKB-UniRule"/>
</dbReference>
<evidence type="ECO:0000256" key="3">
    <source>
        <dbReference type="ARBA" id="ARBA00007103"/>
    </source>
</evidence>
<dbReference type="AlphaFoldDB" id="A0A132AFV2"/>
<evidence type="ECO:0000256" key="2">
    <source>
        <dbReference type="ARBA" id="ARBA00005003"/>
    </source>
</evidence>
<accession>A0A132AFV2</accession>
<dbReference type="FunFam" id="3.40.50.1100:FF:000003">
    <property type="entry name" value="Cystathionine beta-synthase"/>
    <property type="match status" value="1"/>
</dbReference>
<dbReference type="UniPathway" id="UPA00136">
    <property type="reaction ID" value="UER00201"/>
</dbReference>
<dbReference type="OrthoDB" id="728at2759"/>
<evidence type="ECO:0000256" key="10">
    <source>
        <dbReference type="ARBA" id="ARBA00045425"/>
    </source>
</evidence>
<evidence type="ECO:0000256" key="5">
    <source>
        <dbReference type="ARBA" id="ARBA00022898"/>
    </source>
</evidence>
<dbReference type="InterPro" id="IPR001216">
    <property type="entry name" value="P-phosphate_BS"/>
</dbReference>
<evidence type="ECO:0000256" key="13">
    <source>
        <dbReference type="SAM" id="MobiDB-lite"/>
    </source>
</evidence>
<dbReference type="InterPro" id="IPR036052">
    <property type="entry name" value="TrpB-like_PALP_sf"/>
</dbReference>
<evidence type="ECO:0000256" key="9">
    <source>
        <dbReference type="ARBA" id="ARBA00026192"/>
    </source>
</evidence>
<dbReference type="FunFam" id="3.40.50.1100:FF:000118">
    <property type="entry name" value="Related to CYS4-cystathionine beta-synthase"/>
    <property type="match status" value="1"/>
</dbReference>
<dbReference type="GO" id="GO:0030170">
    <property type="term" value="F:pyridoxal phosphate binding"/>
    <property type="evidence" value="ECO:0007669"/>
    <property type="project" value="UniProtKB-ARBA"/>
</dbReference>
<dbReference type="InterPro" id="IPR000644">
    <property type="entry name" value="CBS_dom"/>
</dbReference>
<proteinExistence type="inferred from homology"/>
<comment type="pathway">
    <text evidence="2">Amino-acid biosynthesis; L-cysteine biosynthesis; L-cysteine from L-homocysteine and L-serine: step 1/2.</text>
</comment>
<dbReference type="InterPro" id="IPR001926">
    <property type="entry name" value="TrpB-like_PALP"/>
</dbReference>
<dbReference type="GO" id="GO:0004122">
    <property type="term" value="F:cystathionine beta-synthase activity"/>
    <property type="evidence" value="ECO:0007669"/>
    <property type="project" value="UniProtKB-UniRule"/>
</dbReference>
<dbReference type="CDD" id="cd01561">
    <property type="entry name" value="CBS_like"/>
    <property type="match status" value="1"/>
</dbReference>
<dbReference type="GO" id="GO:0005737">
    <property type="term" value="C:cytoplasm"/>
    <property type="evidence" value="ECO:0007669"/>
    <property type="project" value="InterPro"/>
</dbReference>
<comment type="similarity">
    <text evidence="3 12">Belongs to the cysteine synthase/cystathionine beta-synthase family.</text>
</comment>
<reference evidence="14 15" key="1">
    <citation type="journal article" date="2015" name="Parasit. Vectors">
        <title>Draft genome of the scabies mite.</title>
        <authorList>
            <person name="Rider S.D.Jr."/>
            <person name="Morgan M.S."/>
            <person name="Arlian L.G."/>
        </authorList>
    </citation>
    <scope>NUCLEOTIDE SEQUENCE [LARGE SCALE GENOMIC DNA]</scope>
    <source>
        <strain evidence="14">Arlian Lab</strain>
    </source>
</reference>
<evidence type="ECO:0000313" key="15">
    <source>
        <dbReference type="Proteomes" id="UP000616769"/>
    </source>
</evidence>
<keyword evidence="5 12" id="KW-0663">Pyridoxal phosphate</keyword>
<feature type="compositionally biased region" description="Basic and acidic residues" evidence="13">
    <location>
        <begin position="1"/>
        <end position="15"/>
    </location>
</feature>
<gene>
    <name evidence="14" type="ORF">QR98_0084170</name>
</gene>
<keyword evidence="8 12" id="KW-0456">Lyase</keyword>
<dbReference type="Gene3D" id="3.40.50.1100">
    <property type="match status" value="2"/>
</dbReference>
<dbReference type="GO" id="GO:0006535">
    <property type="term" value="P:cysteine biosynthetic process from serine"/>
    <property type="evidence" value="ECO:0007669"/>
    <property type="project" value="UniProtKB-UniRule"/>
</dbReference>
<protein>
    <recommendedName>
        <fullName evidence="9 12">Cystathionine beta-synthase</fullName>
        <ecNumber evidence="4 12">4.2.1.22</ecNumber>
    </recommendedName>
</protein>
<dbReference type="PANTHER" id="PTHR10314">
    <property type="entry name" value="CYSTATHIONINE BETA-SYNTHASE"/>
    <property type="match status" value="1"/>
</dbReference>
<evidence type="ECO:0000313" key="14">
    <source>
        <dbReference type="EMBL" id="KPM09871.1"/>
    </source>
</evidence>
<dbReference type="SUPFAM" id="SSF54631">
    <property type="entry name" value="CBS-domain pair"/>
    <property type="match status" value="1"/>
</dbReference>
<dbReference type="Gene3D" id="3.10.580.10">
    <property type="entry name" value="CBS-domain"/>
    <property type="match status" value="1"/>
</dbReference>
<evidence type="ECO:0000256" key="12">
    <source>
        <dbReference type="RuleBase" id="RU361204"/>
    </source>
</evidence>
<dbReference type="Pfam" id="PF00571">
    <property type="entry name" value="CBS"/>
    <property type="match status" value="1"/>
</dbReference>
<dbReference type="PROSITE" id="PS00901">
    <property type="entry name" value="CYS_SYNTHASE"/>
    <property type="match status" value="1"/>
</dbReference>
<dbReference type="InterPro" id="IPR046342">
    <property type="entry name" value="CBS_dom_sf"/>
</dbReference>
<dbReference type="SUPFAM" id="SSF53686">
    <property type="entry name" value="Tryptophan synthase beta subunit-like PLP-dependent enzymes"/>
    <property type="match status" value="1"/>
</dbReference>
<dbReference type="InterPro" id="IPR050214">
    <property type="entry name" value="Cys_Synth/Cystath_Beta-Synth"/>
</dbReference>
<evidence type="ECO:0000256" key="11">
    <source>
        <dbReference type="ARBA" id="ARBA00047490"/>
    </source>
</evidence>
<dbReference type="Proteomes" id="UP000616769">
    <property type="component" value="Unassembled WGS sequence"/>
</dbReference>
<dbReference type="Pfam" id="PF00291">
    <property type="entry name" value="PALP"/>
    <property type="match status" value="1"/>
</dbReference>
<evidence type="ECO:0000256" key="4">
    <source>
        <dbReference type="ARBA" id="ARBA00012041"/>
    </source>
</evidence>
<name>A0A132AFV2_SARSC</name>
<evidence type="ECO:0000256" key="1">
    <source>
        <dbReference type="ARBA" id="ARBA00001933"/>
    </source>
</evidence>
<dbReference type="VEuPathDB" id="VectorBase:SSCA004960"/>
<evidence type="ECO:0000256" key="8">
    <source>
        <dbReference type="ARBA" id="ARBA00023239"/>
    </source>
</evidence>
<dbReference type="InterPro" id="IPR005857">
    <property type="entry name" value="Cysta_beta_synth"/>
</dbReference>
<feature type="region of interest" description="Disordered" evidence="13">
    <location>
        <begin position="1"/>
        <end position="22"/>
    </location>
</feature>